<dbReference type="InterPro" id="IPR008978">
    <property type="entry name" value="HSP20-like_chaperone"/>
</dbReference>
<evidence type="ECO:0000256" key="1">
    <source>
        <dbReference type="ARBA" id="ARBA00023016"/>
    </source>
</evidence>
<gene>
    <name evidence="6" type="ORF">VNI00_005518</name>
</gene>
<dbReference type="PROSITE" id="PS01031">
    <property type="entry name" value="SHSP"/>
    <property type="match status" value="1"/>
</dbReference>
<keyword evidence="7" id="KW-1185">Reference proteome</keyword>
<dbReference type="SUPFAM" id="SSF49764">
    <property type="entry name" value="HSP20-like chaperones"/>
    <property type="match status" value="1"/>
</dbReference>
<dbReference type="InterPro" id="IPR002068">
    <property type="entry name" value="A-crystallin/Hsp20_dom"/>
</dbReference>
<evidence type="ECO:0000256" key="4">
    <source>
        <dbReference type="SAM" id="MobiDB-lite"/>
    </source>
</evidence>
<dbReference type="AlphaFoldDB" id="A0AAW0DH20"/>
<dbReference type="PANTHER" id="PTHR11527">
    <property type="entry name" value="HEAT-SHOCK PROTEIN 20 FAMILY MEMBER"/>
    <property type="match status" value="1"/>
</dbReference>
<evidence type="ECO:0000256" key="3">
    <source>
        <dbReference type="RuleBase" id="RU003616"/>
    </source>
</evidence>
<dbReference type="CDD" id="cd06464">
    <property type="entry name" value="ACD_sHsps-like"/>
    <property type="match status" value="1"/>
</dbReference>
<sequence length="197" mass="22408">MASNTVNSAHNVVVLDEGSVERIANRIASLIQQQQRAAARPANGVWVPRSDVYLDSHTDFFIAMFELPGVRKEDIKVTVEEGKLNIEGQRYNTFKVYAQSADEWIDCEPPAEPGNDPPVVRKLVDELRYGSFRRSFQLPQNVTVEDLRVIVSNGILYVQWPRQITISAARDQQQRLGPAVQQGDVEDSRPTKRRRRH</sequence>
<feature type="region of interest" description="Disordered" evidence="4">
    <location>
        <begin position="173"/>
        <end position="197"/>
    </location>
</feature>
<dbReference type="Pfam" id="PF00011">
    <property type="entry name" value="HSP20"/>
    <property type="match status" value="1"/>
</dbReference>
<comment type="caution">
    <text evidence="6">The sequence shown here is derived from an EMBL/GenBank/DDBJ whole genome shotgun (WGS) entry which is preliminary data.</text>
</comment>
<organism evidence="6 7">
    <name type="scientific">Paramarasmius palmivorus</name>
    <dbReference type="NCBI Taxonomy" id="297713"/>
    <lineage>
        <taxon>Eukaryota</taxon>
        <taxon>Fungi</taxon>
        <taxon>Dikarya</taxon>
        <taxon>Basidiomycota</taxon>
        <taxon>Agaricomycotina</taxon>
        <taxon>Agaricomycetes</taxon>
        <taxon>Agaricomycetidae</taxon>
        <taxon>Agaricales</taxon>
        <taxon>Marasmiineae</taxon>
        <taxon>Marasmiaceae</taxon>
        <taxon>Paramarasmius</taxon>
    </lineage>
</organism>
<reference evidence="6 7" key="1">
    <citation type="submission" date="2024-01" db="EMBL/GenBank/DDBJ databases">
        <title>A draft genome for a cacao thread blight-causing isolate of Paramarasmius palmivorus.</title>
        <authorList>
            <person name="Baruah I.K."/>
            <person name="Bukari Y."/>
            <person name="Amoako-Attah I."/>
            <person name="Meinhardt L.W."/>
            <person name="Bailey B.A."/>
            <person name="Cohen S.P."/>
        </authorList>
    </citation>
    <scope>NUCLEOTIDE SEQUENCE [LARGE SCALE GENOMIC DNA]</scope>
    <source>
        <strain evidence="6 7">GH-12</strain>
    </source>
</reference>
<feature type="domain" description="SHSP" evidence="5">
    <location>
        <begin position="41"/>
        <end position="177"/>
    </location>
</feature>
<evidence type="ECO:0000313" key="7">
    <source>
        <dbReference type="Proteomes" id="UP001383192"/>
    </source>
</evidence>
<accession>A0AAW0DH20</accession>
<evidence type="ECO:0000256" key="2">
    <source>
        <dbReference type="PROSITE-ProRule" id="PRU00285"/>
    </source>
</evidence>
<keyword evidence="1" id="KW-0346">Stress response</keyword>
<protein>
    <recommendedName>
        <fullName evidence="5">SHSP domain-containing protein</fullName>
    </recommendedName>
</protein>
<evidence type="ECO:0000259" key="5">
    <source>
        <dbReference type="PROSITE" id="PS01031"/>
    </source>
</evidence>
<dbReference type="InterPro" id="IPR031107">
    <property type="entry name" value="Small_HSP"/>
</dbReference>
<name>A0AAW0DH20_9AGAR</name>
<comment type="similarity">
    <text evidence="2 3">Belongs to the small heat shock protein (HSP20) family.</text>
</comment>
<dbReference type="EMBL" id="JAYKXP010000016">
    <property type="protein sequence ID" value="KAK7049487.1"/>
    <property type="molecule type" value="Genomic_DNA"/>
</dbReference>
<dbReference type="Gene3D" id="2.60.40.790">
    <property type="match status" value="1"/>
</dbReference>
<evidence type="ECO:0000313" key="6">
    <source>
        <dbReference type="EMBL" id="KAK7049487.1"/>
    </source>
</evidence>
<proteinExistence type="inferred from homology"/>
<dbReference type="Proteomes" id="UP001383192">
    <property type="component" value="Unassembled WGS sequence"/>
</dbReference>